<keyword evidence="9" id="KW-0739">Sodium transport</keyword>
<evidence type="ECO:0000256" key="2">
    <source>
        <dbReference type="ARBA" id="ARBA00022448"/>
    </source>
</evidence>
<feature type="transmembrane region" description="Helical" evidence="10">
    <location>
        <begin position="272"/>
        <end position="295"/>
    </location>
</feature>
<dbReference type="GO" id="GO:0098719">
    <property type="term" value="P:sodium ion import across plasma membrane"/>
    <property type="evidence" value="ECO:0007669"/>
    <property type="project" value="TreeGrafter"/>
</dbReference>
<keyword evidence="4 10" id="KW-0812">Transmembrane</keyword>
<evidence type="ECO:0000256" key="9">
    <source>
        <dbReference type="ARBA" id="ARBA00023201"/>
    </source>
</evidence>
<feature type="transmembrane region" description="Helical" evidence="10">
    <location>
        <begin position="90"/>
        <end position="122"/>
    </location>
</feature>
<feature type="transmembrane region" description="Helical" evidence="10">
    <location>
        <begin position="157"/>
        <end position="177"/>
    </location>
</feature>
<dbReference type="GO" id="GO:0015385">
    <property type="term" value="F:sodium:proton antiporter activity"/>
    <property type="evidence" value="ECO:0007669"/>
    <property type="project" value="InterPro"/>
</dbReference>
<dbReference type="InterPro" id="IPR018422">
    <property type="entry name" value="Cation/H_exchanger_CPA1"/>
</dbReference>
<dbReference type="Gene3D" id="6.10.140.1330">
    <property type="match status" value="1"/>
</dbReference>
<feature type="transmembrane region" description="Helical" evidence="10">
    <location>
        <begin position="373"/>
        <end position="396"/>
    </location>
</feature>
<evidence type="ECO:0000256" key="1">
    <source>
        <dbReference type="ARBA" id="ARBA00004651"/>
    </source>
</evidence>
<keyword evidence="6" id="KW-0915">Sodium</keyword>
<dbReference type="AlphaFoldDB" id="A0A0R2LFS5"/>
<feature type="transmembrane region" description="Helical" evidence="10">
    <location>
        <begin position="184"/>
        <end position="209"/>
    </location>
</feature>
<name>A0A0R2LFS5_9LACO</name>
<evidence type="ECO:0000256" key="5">
    <source>
        <dbReference type="ARBA" id="ARBA00022989"/>
    </source>
</evidence>
<dbReference type="Proteomes" id="UP000051006">
    <property type="component" value="Unassembled WGS sequence"/>
</dbReference>
<gene>
    <name evidence="12" type="ORF">IV57_GL000024</name>
</gene>
<dbReference type="Pfam" id="PF00999">
    <property type="entry name" value="Na_H_Exchanger"/>
    <property type="match status" value="1"/>
</dbReference>
<dbReference type="RefSeq" id="WP_057879453.1">
    <property type="nucleotide sequence ID" value="NZ_JQCF01000001.1"/>
</dbReference>
<proteinExistence type="predicted"/>
<comment type="subcellular location">
    <subcellularLocation>
        <location evidence="1">Cell membrane</location>
        <topology evidence="1">Multi-pass membrane protein</topology>
    </subcellularLocation>
</comment>
<evidence type="ECO:0000256" key="10">
    <source>
        <dbReference type="SAM" id="Phobius"/>
    </source>
</evidence>
<evidence type="ECO:0000313" key="12">
    <source>
        <dbReference type="EMBL" id="KRO00708.1"/>
    </source>
</evidence>
<dbReference type="PATRIC" id="fig|993692.3.peg.24"/>
<evidence type="ECO:0000256" key="4">
    <source>
        <dbReference type="ARBA" id="ARBA00022692"/>
    </source>
</evidence>
<feature type="transmembrane region" description="Helical" evidence="10">
    <location>
        <begin position="307"/>
        <end position="328"/>
    </location>
</feature>
<comment type="caution">
    <text evidence="12">The sequence shown here is derived from an EMBL/GenBank/DDBJ whole genome shotgun (WGS) entry which is preliminary data.</text>
</comment>
<keyword evidence="2" id="KW-0813">Transport</keyword>
<feature type="domain" description="Cation/H+ exchanger transmembrane" evidence="11">
    <location>
        <begin position="13"/>
        <end position="396"/>
    </location>
</feature>
<dbReference type="PANTHER" id="PTHR10110">
    <property type="entry name" value="SODIUM/HYDROGEN EXCHANGER"/>
    <property type="match status" value="1"/>
</dbReference>
<reference evidence="12 13" key="1">
    <citation type="journal article" date="2015" name="Genome Announc.">
        <title>Expanding the biotechnology potential of lactobacilli through comparative genomics of 213 strains and associated genera.</title>
        <authorList>
            <person name="Sun Z."/>
            <person name="Harris H.M."/>
            <person name="McCann A."/>
            <person name="Guo C."/>
            <person name="Argimon S."/>
            <person name="Zhang W."/>
            <person name="Yang X."/>
            <person name="Jeffery I.B."/>
            <person name="Cooney J.C."/>
            <person name="Kagawa T.F."/>
            <person name="Liu W."/>
            <person name="Song Y."/>
            <person name="Salvetti E."/>
            <person name="Wrobel A."/>
            <person name="Rasinkangas P."/>
            <person name="Parkhill J."/>
            <person name="Rea M.C."/>
            <person name="O'Sullivan O."/>
            <person name="Ritari J."/>
            <person name="Douillard F.P."/>
            <person name="Paul Ross R."/>
            <person name="Yang R."/>
            <person name="Briner A.E."/>
            <person name="Felis G.E."/>
            <person name="de Vos W.M."/>
            <person name="Barrangou R."/>
            <person name="Klaenhammer T.R."/>
            <person name="Caufield P.W."/>
            <person name="Cui Y."/>
            <person name="Zhang H."/>
            <person name="O'Toole P.W."/>
        </authorList>
    </citation>
    <scope>NUCLEOTIDE SEQUENCE [LARGE SCALE GENOMIC DNA]</scope>
    <source>
        <strain evidence="12 13">DSM 24716</strain>
    </source>
</reference>
<evidence type="ECO:0000256" key="8">
    <source>
        <dbReference type="ARBA" id="ARBA00023136"/>
    </source>
</evidence>
<keyword evidence="3" id="KW-1003">Cell membrane</keyword>
<dbReference type="EMBL" id="JQCF01000001">
    <property type="protein sequence ID" value="KRO00708.1"/>
    <property type="molecule type" value="Genomic_DNA"/>
</dbReference>
<dbReference type="OrthoDB" id="9809206at2"/>
<accession>A0A0R2LFS5</accession>
<evidence type="ECO:0000256" key="3">
    <source>
        <dbReference type="ARBA" id="ARBA00022475"/>
    </source>
</evidence>
<protein>
    <submittedName>
        <fullName evidence="12">Na(+) H(+) antiporter</fullName>
    </submittedName>
</protein>
<evidence type="ECO:0000259" key="11">
    <source>
        <dbReference type="Pfam" id="PF00999"/>
    </source>
</evidence>
<evidence type="ECO:0000256" key="6">
    <source>
        <dbReference type="ARBA" id="ARBA00023053"/>
    </source>
</evidence>
<dbReference type="PANTHER" id="PTHR10110:SF86">
    <property type="entry name" value="SODIUM_HYDROGEN EXCHANGER 7"/>
    <property type="match status" value="1"/>
</dbReference>
<evidence type="ECO:0000313" key="13">
    <source>
        <dbReference type="Proteomes" id="UP000051006"/>
    </source>
</evidence>
<feature type="transmembrane region" description="Helical" evidence="10">
    <location>
        <begin position="53"/>
        <end position="69"/>
    </location>
</feature>
<feature type="transmembrane region" description="Helical" evidence="10">
    <location>
        <begin position="229"/>
        <end position="252"/>
    </location>
</feature>
<feature type="transmembrane region" description="Helical" evidence="10">
    <location>
        <begin position="340"/>
        <end position="361"/>
    </location>
</feature>
<evidence type="ECO:0000256" key="7">
    <source>
        <dbReference type="ARBA" id="ARBA00023065"/>
    </source>
</evidence>
<dbReference type="STRING" id="993692.IV57_GL000024"/>
<sequence length="533" mass="59473">MNLMISGFIIVFAAIISIILAQVFPKISVSYISMIIGGMISLVPTFGNQMQTFNSEIFIGFIVAPLLFFEGQETQLNVVGKEFRHIIQTAVILVVLCLIFGGFSVWLIGGISLPLAFILAAISTPTDATAMESATNGLEIPEEEGTLLKMESLFNDASGIILLNMAVLWYVNGYINYGQTISNFLISAVGGVLFGFISASIIVIFRQFLLRTAYNSLTAQNMIYIVTPLILYFLAEQIHVSGIIAVVCAGLVHNAEAQRSLLTNSAQVNQDYGLVAVMTEMFNSAVFVILGVMFVKIIADEKISSHSLNWVTIGAVLYLINVITRYVYSRLKLKFKNKSAWIFSLGGVHGSVTLALAYTLAEMHVRRSDFNLVLMSEGVLIILSLLVPTIVFRFILKPEISKKRVASEIDKLRTEMVHQGIIAVNAMYLPDNVKKSVVFDLMSQKRRTRVRDFVRAWVDVVRRPEFTSSEKELEMRAFMNAFAKERAYLDMVSQKENSYQEYVYGLYDDVLLSERLVIAPAVEIINKKNDDSE</sequence>
<organism evidence="12 13">
    <name type="scientific">Companilactobacillus kimchiensis</name>
    <dbReference type="NCBI Taxonomy" id="993692"/>
    <lineage>
        <taxon>Bacteria</taxon>
        <taxon>Bacillati</taxon>
        <taxon>Bacillota</taxon>
        <taxon>Bacilli</taxon>
        <taxon>Lactobacillales</taxon>
        <taxon>Lactobacillaceae</taxon>
        <taxon>Companilactobacillus</taxon>
    </lineage>
</organism>
<dbReference type="InterPro" id="IPR006153">
    <property type="entry name" value="Cation/H_exchanger_TM"/>
</dbReference>
<feature type="transmembrane region" description="Helical" evidence="10">
    <location>
        <begin position="31"/>
        <end position="47"/>
    </location>
</feature>
<keyword evidence="13" id="KW-1185">Reference proteome</keyword>
<keyword evidence="7" id="KW-0406">Ion transport</keyword>
<dbReference type="GO" id="GO:0051453">
    <property type="term" value="P:regulation of intracellular pH"/>
    <property type="evidence" value="ECO:0007669"/>
    <property type="project" value="TreeGrafter"/>
</dbReference>
<keyword evidence="8 10" id="KW-0472">Membrane</keyword>
<dbReference type="GO" id="GO:0005886">
    <property type="term" value="C:plasma membrane"/>
    <property type="evidence" value="ECO:0007669"/>
    <property type="project" value="UniProtKB-SubCell"/>
</dbReference>
<feature type="transmembrane region" description="Helical" evidence="10">
    <location>
        <begin position="6"/>
        <end position="24"/>
    </location>
</feature>
<keyword evidence="5 10" id="KW-1133">Transmembrane helix</keyword>
<dbReference type="GO" id="GO:0015386">
    <property type="term" value="F:potassium:proton antiporter activity"/>
    <property type="evidence" value="ECO:0007669"/>
    <property type="project" value="TreeGrafter"/>
</dbReference>